<sequence>MFQIEVTYFERSVHKVGGGIPSKVNVAAELRSAVLKVLLGLAALEVLSSEVPSFEVAVSVSASFVLVKLAKRGLVVRSFQAPILSGPKGVAVNYLKEGKTAEGVVKERQLGEVHYKKELTPIVLVVVHEKTEALLQVLVVDFGLTVSLKVCGGTEGQFGAEDLVEFFPELGPVLRSSIRNIVDIKLGEASSIDRLMTKDRDCLLKEAVDYYKDVVVTVFVFIEVTKIHNDVLLRARKDRESSSASVAVTAILVDESSYTVLVVLCCKELVGFARAKAVRLASKTWLITRNVGKSSAISSIVTAVSEGLFGAAYQRVSQRVVFTWSIRDDEVVVGEELCPACLTSVKGLKGHEVLQGLIIGDYLNLVKGAGEFGAKVTKRAYNSQYLFIVNDVVELSESHGFEVISD</sequence>
<dbReference type="EMBL" id="JH921463">
    <property type="protein sequence ID" value="EKD12129.1"/>
    <property type="molecule type" value="Genomic_DNA"/>
</dbReference>
<name>K1XI71_MARBU</name>
<reference evidence="1 2" key="1">
    <citation type="journal article" date="2012" name="BMC Genomics">
        <title>Sequencing the genome of Marssonina brunnea reveals fungus-poplar co-evolution.</title>
        <authorList>
            <person name="Zhu S."/>
            <person name="Cao Y.-Z."/>
            <person name="Jiang C."/>
            <person name="Tan B.-Y."/>
            <person name="Wang Z."/>
            <person name="Feng S."/>
            <person name="Zhang L."/>
            <person name="Su X.-H."/>
            <person name="Brejova B."/>
            <person name="Vinar T."/>
            <person name="Xu M."/>
            <person name="Wang M.-X."/>
            <person name="Zhang S.-G."/>
            <person name="Huang M.-R."/>
            <person name="Wu R."/>
            <person name="Zhou Y."/>
        </authorList>
    </citation>
    <scope>NUCLEOTIDE SEQUENCE [LARGE SCALE GENOMIC DNA]</scope>
    <source>
        <strain evidence="1 2">MB_m1</strain>
    </source>
</reference>
<organism evidence="1 2">
    <name type="scientific">Marssonina brunnea f. sp. multigermtubi (strain MB_m1)</name>
    <name type="common">Marssonina leaf spot fungus</name>
    <dbReference type="NCBI Taxonomy" id="1072389"/>
    <lineage>
        <taxon>Eukaryota</taxon>
        <taxon>Fungi</taxon>
        <taxon>Dikarya</taxon>
        <taxon>Ascomycota</taxon>
        <taxon>Pezizomycotina</taxon>
        <taxon>Leotiomycetes</taxon>
        <taxon>Helotiales</taxon>
        <taxon>Drepanopezizaceae</taxon>
        <taxon>Drepanopeziza</taxon>
    </lineage>
</organism>
<keyword evidence="2" id="KW-1185">Reference proteome</keyword>
<accession>K1XI71</accession>
<dbReference type="KEGG" id="mbe:MBM_09709"/>
<evidence type="ECO:0000313" key="2">
    <source>
        <dbReference type="Proteomes" id="UP000006753"/>
    </source>
</evidence>
<proteinExistence type="predicted"/>
<dbReference type="Proteomes" id="UP000006753">
    <property type="component" value="Unassembled WGS sequence"/>
</dbReference>
<protein>
    <submittedName>
        <fullName evidence="1">Uncharacterized protein</fullName>
    </submittedName>
</protein>
<gene>
    <name evidence="1" type="ORF">MBM_09709</name>
</gene>
<evidence type="ECO:0000313" key="1">
    <source>
        <dbReference type="EMBL" id="EKD12129.1"/>
    </source>
</evidence>
<dbReference type="AlphaFoldDB" id="K1XI71"/>
<dbReference type="HOGENOM" id="CLU_678065_0_0_1"/>
<dbReference type="InParanoid" id="K1XI71"/>